<sequence>MSTWMVVTSVWAMLALCAVLFVRGASLRHRRMEDFYGERDADGNHTSSGSTSTFQRSTPLSERSTGCHARSDA</sequence>
<evidence type="ECO:0000313" key="3">
    <source>
        <dbReference type="EMBL" id="SAK43809.1"/>
    </source>
</evidence>
<reference evidence="4" key="1">
    <citation type="submission" date="2016-01" db="EMBL/GenBank/DDBJ databases">
        <authorList>
            <person name="Peeters Charlotte."/>
        </authorList>
    </citation>
    <scope>NUCLEOTIDE SEQUENCE [LARGE SCALE GENOMIC DNA]</scope>
</reference>
<proteinExistence type="predicted"/>
<accession>A0A157ZEF1</accession>
<evidence type="ECO:0000256" key="2">
    <source>
        <dbReference type="SAM" id="Phobius"/>
    </source>
</evidence>
<feature type="compositionally biased region" description="Polar residues" evidence="1">
    <location>
        <begin position="44"/>
        <end position="64"/>
    </location>
</feature>
<feature type="region of interest" description="Disordered" evidence="1">
    <location>
        <begin position="38"/>
        <end position="73"/>
    </location>
</feature>
<dbReference type="EMBL" id="FCOI02000002">
    <property type="protein sequence ID" value="SAK43809.1"/>
    <property type="molecule type" value="Genomic_DNA"/>
</dbReference>
<dbReference type="AlphaFoldDB" id="A0A157ZEF1"/>
<organism evidence="3 4">
    <name type="scientific">Caballeronia temeraria</name>
    <dbReference type="NCBI Taxonomy" id="1777137"/>
    <lineage>
        <taxon>Bacteria</taxon>
        <taxon>Pseudomonadati</taxon>
        <taxon>Pseudomonadota</taxon>
        <taxon>Betaproteobacteria</taxon>
        <taxon>Burkholderiales</taxon>
        <taxon>Burkholderiaceae</taxon>
        <taxon>Caballeronia</taxon>
    </lineage>
</organism>
<feature type="transmembrane region" description="Helical" evidence="2">
    <location>
        <begin position="6"/>
        <end position="22"/>
    </location>
</feature>
<evidence type="ECO:0000256" key="1">
    <source>
        <dbReference type="SAM" id="MobiDB-lite"/>
    </source>
</evidence>
<keyword evidence="4" id="KW-1185">Reference proteome</keyword>
<evidence type="ECO:0000313" key="4">
    <source>
        <dbReference type="Proteomes" id="UP000054624"/>
    </source>
</evidence>
<name>A0A157ZEF1_9BURK</name>
<dbReference type="Proteomes" id="UP000054624">
    <property type="component" value="Unassembled WGS sequence"/>
</dbReference>
<keyword evidence="2" id="KW-0472">Membrane</keyword>
<keyword evidence="2" id="KW-1133">Transmembrane helix</keyword>
<protein>
    <submittedName>
        <fullName evidence="3">Uncharacterized protein</fullName>
    </submittedName>
</protein>
<gene>
    <name evidence="3" type="ORF">AWB76_00548</name>
</gene>
<keyword evidence="2" id="KW-0812">Transmembrane</keyword>